<dbReference type="EMBL" id="AZGY01000020">
    <property type="protein sequence ID" value="KZZ90833.1"/>
    <property type="molecule type" value="Genomic_DNA"/>
</dbReference>
<dbReference type="Proteomes" id="UP000078544">
    <property type="component" value="Unassembled WGS sequence"/>
</dbReference>
<dbReference type="SUPFAM" id="SSF51338">
    <property type="entry name" value="Composite domain of metallo-dependent hydrolases"/>
    <property type="match status" value="1"/>
</dbReference>
<feature type="domain" description="Amidohydrolase-related" evidence="3">
    <location>
        <begin position="178"/>
        <end position="527"/>
    </location>
</feature>
<keyword evidence="2" id="KW-0472">Membrane</keyword>
<keyword evidence="2" id="KW-0812">Transmembrane</keyword>
<dbReference type="SUPFAM" id="SSF51556">
    <property type="entry name" value="Metallo-dependent hydrolases"/>
    <property type="match status" value="1"/>
</dbReference>
<proteinExistence type="predicted"/>
<evidence type="ECO:0000313" key="5">
    <source>
        <dbReference type="Proteomes" id="UP000078544"/>
    </source>
</evidence>
<evidence type="ECO:0000256" key="2">
    <source>
        <dbReference type="SAM" id="Phobius"/>
    </source>
</evidence>
<feature type="transmembrane region" description="Helical" evidence="2">
    <location>
        <begin position="41"/>
        <end position="58"/>
    </location>
</feature>
<comment type="caution">
    <text evidence="4">The sequence shown here is derived from an EMBL/GenBank/DDBJ whole genome shotgun (WGS) entry which is preliminary data.</text>
</comment>
<dbReference type="AlphaFoldDB" id="A0A162IAP2"/>
<keyword evidence="2" id="KW-1133">Transmembrane helix</keyword>
<dbReference type="InterPro" id="IPR011059">
    <property type="entry name" value="Metal-dep_hydrolase_composite"/>
</dbReference>
<dbReference type="Gene3D" id="3.20.20.140">
    <property type="entry name" value="Metal-dependent hydrolases"/>
    <property type="match status" value="2"/>
</dbReference>
<dbReference type="InterPro" id="IPR006680">
    <property type="entry name" value="Amidohydro-rel"/>
</dbReference>
<keyword evidence="1" id="KW-0378">Hydrolase</keyword>
<dbReference type="GO" id="GO:0008448">
    <property type="term" value="F:N-acetylglucosamine-6-phosphate deacetylase activity"/>
    <property type="evidence" value="ECO:0007669"/>
    <property type="project" value="TreeGrafter"/>
</dbReference>
<name>A0A162IAP2_9HYPO</name>
<evidence type="ECO:0000313" key="4">
    <source>
        <dbReference type="EMBL" id="KZZ90833.1"/>
    </source>
</evidence>
<gene>
    <name evidence="4" type="ORF">AAL_07059</name>
</gene>
<protein>
    <submittedName>
        <fullName evidence="4">Carbohydrate esterase family 9 protein</fullName>
    </submittedName>
</protein>
<evidence type="ECO:0000256" key="1">
    <source>
        <dbReference type="ARBA" id="ARBA00022801"/>
    </source>
</evidence>
<evidence type="ECO:0000259" key="3">
    <source>
        <dbReference type="Pfam" id="PF01979"/>
    </source>
</evidence>
<reference evidence="4 5" key="1">
    <citation type="journal article" date="2016" name="Genome Biol. Evol.">
        <title>Divergent and convergent evolution of fungal pathogenicity.</title>
        <authorList>
            <person name="Shang Y."/>
            <person name="Xiao G."/>
            <person name="Zheng P."/>
            <person name="Cen K."/>
            <person name="Zhan S."/>
            <person name="Wang C."/>
        </authorList>
    </citation>
    <scope>NUCLEOTIDE SEQUENCE [LARGE SCALE GENOMIC DNA]</scope>
    <source>
        <strain evidence="4 5">RCEF 2490</strain>
    </source>
</reference>
<dbReference type="InterPro" id="IPR032466">
    <property type="entry name" value="Metal_Hydrolase"/>
</dbReference>
<dbReference type="PANTHER" id="PTHR11113">
    <property type="entry name" value="N-ACETYLGLUCOSAMINE-6-PHOSPHATE DEACETYLASE"/>
    <property type="match status" value="1"/>
</dbReference>
<dbReference type="Pfam" id="PF01979">
    <property type="entry name" value="Amidohydro_1"/>
    <property type="match status" value="1"/>
</dbReference>
<keyword evidence="5" id="KW-1185">Reference proteome</keyword>
<dbReference type="PANTHER" id="PTHR11113:SF14">
    <property type="entry name" value="N-ACETYLGLUCOSAMINE-6-PHOSPHATE DEACETYLASE"/>
    <property type="match status" value="1"/>
</dbReference>
<dbReference type="GO" id="GO:0006046">
    <property type="term" value="P:N-acetylglucosamine catabolic process"/>
    <property type="evidence" value="ECO:0007669"/>
    <property type="project" value="TreeGrafter"/>
</dbReference>
<sequence length="953" mass="103406">MNKKGIPPAHADSRSAASEPLLPFDNNVRRFRQGRVRRSRGVKFLALACLLFIALAQWRQFWRVEHQSAKLSRRRLNEELDVCKKLHHVPKDPIGPGRDKNARYVDGAPPTLIKNATIWIGEPTKGTSPVDARAGKGWQWVQGDVYLERGLIQRIEADISLETVPEDHVLFNAEGRLLTAGIIDMHSHAGVYSLPQLQGNADFNEDSTNISPYARSIDGFYLFDPQIQVIKSGGVTTSLILPGSSNNIGGEAYVIKHAVGTAQGRNETSAASMLADPERNWRYMKMACGENPKSPVVVQGRSTSRMGESFSFRHAFEQARRLVQRQDDWCAKADAVGIENMDEYLPQDLAWEALVAAMRGQVHVNVHCYTVTDLEAMVEHTNEFKFAVRAFHHAHQTYLVPEILKRTWGGRPPASALFADNMYYKVEAYIGSEFAGKRLYEEGLTPVYVSDNPVLNAQHVLFEAAKAYHYGLPYHAALASVTTAPAEELGMAQRIGKVKPGFDADIVIWDSDPLSVGATPVQVWIDGTSQFTAPVYHNKPQAGPIGPPRKPLAEFLSEPVNSGDVVFTGIRKVLLSDELGSGGRGGSANVIISNGRITCVGVCTSEFEAAAAKNIKVVELNNGYLTRAFTGVAGTLGLNEMDAEDSTDNGDNLEKFTRAIDGLLLQSKKLQVGLRYGVTRAISAPKFNGLGSHHGTSVGFLTSAQTSIEPGAIFAADAAVHYTLNVNVRESSKSYTEAFGTLRKKLLDAATAKEAAEAFSEAHYLKKVVSEGLVLALTINSADGIASALRVKEDVEKALKGAKIKMAIIGGAESHLVAQELADAAVGVILTPLQPMPLNWDSRRALSGAPLTNGTAADWLVTAGVTVAIGLPEDWYVRDLGFEAGTAYRNGDGRFTEQSALDMVSSNIFKILGVEVHPADDEGHFIISEGSPLCIGSRIRAVGTGRDRALVYI</sequence>
<organism evidence="4 5">
    <name type="scientific">Moelleriella libera RCEF 2490</name>
    <dbReference type="NCBI Taxonomy" id="1081109"/>
    <lineage>
        <taxon>Eukaryota</taxon>
        <taxon>Fungi</taxon>
        <taxon>Dikarya</taxon>
        <taxon>Ascomycota</taxon>
        <taxon>Pezizomycotina</taxon>
        <taxon>Sordariomycetes</taxon>
        <taxon>Hypocreomycetidae</taxon>
        <taxon>Hypocreales</taxon>
        <taxon>Clavicipitaceae</taxon>
        <taxon>Moelleriella</taxon>
    </lineage>
</organism>
<dbReference type="OrthoDB" id="10258955at2759"/>
<dbReference type="STRING" id="1081109.A0A162IAP2"/>
<accession>A0A162IAP2</accession>